<gene>
    <name evidence="3" type="ORF">CJ030_MR3G019438</name>
</gene>
<dbReference type="OrthoDB" id="1921606at2759"/>
<organism evidence="3 4">
    <name type="scientific">Morella rubra</name>
    <name type="common">Chinese bayberry</name>
    <dbReference type="NCBI Taxonomy" id="262757"/>
    <lineage>
        <taxon>Eukaryota</taxon>
        <taxon>Viridiplantae</taxon>
        <taxon>Streptophyta</taxon>
        <taxon>Embryophyta</taxon>
        <taxon>Tracheophyta</taxon>
        <taxon>Spermatophyta</taxon>
        <taxon>Magnoliopsida</taxon>
        <taxon>eudicotyledons</taxon>
        <taxon>Gunneridae</taxon>
        <taxon>Pentapetalae</taxon>
        <taxon>rosids</taxon>
        <taxon>fabids</taxon>
        <taxon>Fagales</taxon>
        <taxon>Myricaceae</taxon>
        <taxon>Morella</taxon>
    </lineage>
</organism>
<feature type="region of interest" description="Disordered" evidence="1">
    <location>
        <begin position="54"/>
        <end position="102"/>
    </location>
</feature>
<feature type="transmembrane region" description="Helical" evidence="2">
    <location>
        <begin position="20"/>
        <end position="41"/>
    </location>
</feature>
<keyword evidence="2" id="KW-0472">Membrane</keyword>
<dbReference type="EMBL" id="RXIC02000021">
    <property type="protein sequence ID" value="KAB1220041.1"/>
    <property type="molecule type" value="Genomic_DNA"/>
</dbReference>
<keyword evidence="2" id="KW-0812">Transmembrane</keyword>
<keyword evidence="4" id="KW-1185">Reference proteome</keyword>
<sequence>MNTFDSPMEALAVNYLNVGFVTVVNNLWTWVAVITAAVSFWRIRAAGGTTAVITCPKSEDSPNPLPNDQSSSRPEPVPQISVPDVSAVEPPPPTSSPAPAPLSASELMEIEAVKFDGLTKGTKFVAVYYGDRQDGDAEWMAANEWEESDGDIEAEVSGYGEWWENWEKVLRMRTGETGWYRYQDLTRLNGNVVRLWDYELN</sequence>
<protein>
    <submittedName>
        <fullName evidence="3">Uncharacterized protein</fullName>
    </submittedName>
</protein>
<dbReference type="PANTHER" id="PTHR36369">
    <property type="entry name" value="TRANSMEMBRANE PROTEIN"/>
    <property type="match status" value="1"/>
</dbReference>
<dbReference type="PANTHER" id="PTHR36369:SF1">
    <property type="entry name" value="TRANSMEMBRANE PROTEIN"/>
    <property type="match status" value="1"/>
</dbReference>
<evidence type="ECO:0000256" key="1">
    <source>
        <dbReference type="SAM" id="MobiDB-lite"/>
    </source>
</evidence>
<proteinExistence type="predicted"/>
<dbReference type="AlphaFoldDB" id="A0A6A1W4A1"/>
<evidence type="ECO:0000256" key="2">
    <source>
        <dbReference type="SAM" id="Phobius"/>
    </source>
</evidence>
<reference evidence="3 4" key="1">
    <citation type="journal article" date="2019" name="Plant Biotechnol. J.">
        <title>The red bayberry genome and genetic basis of sex determination.</title>
        <authorList>
            <person name="Jia H.M."/>
            <person name="Jia H.J."/>
            <person name="Cai Q.L."/>
            <person name="Wang Y."/>
            <person name="Zhao H.B."/>
            <person name="Yang W.F."/>
            <person name="Wang G.Y."/>
            <person name="Li Y.H."/>
            <person name="Zhan D.L."/>
            <person name="Shen Y.T."/>
            <person name="Niu Q.F."/>
            <person name="Chang L."/>
            <person name="Qiu J."/>
            <person name="Zhao L."/>
            <person name="Xie H.B."/>
            <person name="Fu W.Y."/>
            <person name="Jin J."/>
            <person name="Li X.W."/>
            <person name="Jiao Y."/>
            <person name="Zhou C.C."/>
            <person name="Tu T."/>
            <person name="Chai C.Y."/>
            <person name="Gao J.L."/>
            <person name="Fan L.J."/>
            <person name="van de Weg E."/>
            <person name="Wang J.Y."/>
            <person name="Gao Z.S."/>
        </authorList>
    </citation>
    <scope>NUCLEOTIDE SEQUENCE [LARGE SCALE GENOMIC DNA]</scope>
    <source>
        <tissue evidence="3">Leaves</tissue>
    </source>
</reference>
<accession>A0A6A1W4A1</accession>
<dbReference type="Proteomes" id="UP000516437">
    <property type="component" value="Chromosome 3"/>
</dbReference>
<comment type="caution">
    <text evidence="3">The sequence shown here is derived from an EMBL/GenBank/DDBJ whole genome shotgun (WGS) entry which is preliminary data.</text>
</comment>
<keyword evidence="2" id="KW-1133">Transmembrane helix</keyword>
<evidence type="ECO:0000313" key="4">
    <source>
        <dbReference type="Proteomes" id="UP000516437"/>
    </source>
</evidence>
<feature type="compositionally biased region" description="Pro residues" evidence="1">
    <location>
        <begin position="89"/>
        <end position="100"/>
    </location>
</feature>
<name>A0A6A1W4A1_9ROSI</name>
<evidence type="ECO:0000313" key="3">
    <source>
        <dbReference type="EMBL" id="KAB1220041.1"/>
    </source>
</evidence>